<gene>
    <name evidence="2" type="ORF">NCTC7303_03729</name>
</gene>
<evidence type="ECO:0000313" key="3">
    <source>
        <dbReference type="Proteomes" id="UP000255443"/>
    </source>
</evidence>
<dbReference type="AlphaFoldDB" id="A0A379TLA3"/>
<accession>A0A379TLA3</accession>
<name>A0A379TLA3_SALER</name>
<evidence type="ECO:0000313" key="2">
    <source>
        <dbReference type="EMBL" id="SUG51392.1"/>
    </source>
</evidence>
<feature type="compositionally biased region" description="Polar residues" evidence="1">
    <location>
        <begin position="9"/>
        <end position="20"/>
    </location>
</feature>
<reference evidence="2 3" key="1">
    <citation type="submission" date="2018-06" db="EMBL/GenBank/DDBJ databases">
        <authorList>
            <consortium name="Pathogen Informatics"/>
            <person name="Doyle S."/>
        </authorList>
    </citation>
    <scope>NUCLEOTIDE SEQUENCE [LARGE SCALE GENOMIC DNA]</scope>
    <source>
        <strain evidence="2 3">NCTC7303</strain>
    </source>
</reference>
<sequence>MKNNDKIVSGSQARDPSKMQFKSNYQNMYTDEGIIVLDAAKERIKRRQKEINRSRQLADLD</sequence>
<proteinExistence type="predicted"/>
<organism evidence="2 3">
    <name type="scientific">Salmonella enterica subsp. arizonae</name>
    <dbReference type="NCBI Taxonomy" id="59203"/>
    <lineage>
        <taxon>Bacteria</taxon>
        <taxon>Pseudomonadati</taxon>
        <taxon>Pseudomonadota</taxon>
        <taxon>Gammaproteobacteria</taxon>
        <taxon>Enterobacterales</taxon>
        <taxon>Enterobacteriaceae</taxon>
        <taxon>Salmonella</taxon>
    </lineage>
</organism>
<evidence type="ECO:0000256" key="1">
    <source>
        <dbReference type="SAM" id="MobiDB-lite"/>
    </source>
</evidence>
<dbReference type="Proteomes" id="UP000255443">
    <property type="component" value="Unassembled WGS sequence"/>
</dbReference>
<dbReference type="EMBL" id="UGXC01000003">
    <property type="protein sequence ID" value="SUG51392.1"/>
    <property type="molecule type" value="Genomic_DNA"/>
</dbReference>
<feature type="region of interest" description="Disordered" evidence="1">
    <location>
        <begin position="1"/>
        <end position="20"/>
    </location>
</feature>
<protein>
    <submittedName>
        <fullName evidence="2">Uncharacterized protein</fullName>
    </submittedName>
</protein>